<feature type="transmembrane region" description="Helical" evidence="7">
    <location>
        <begin position="154"/>
        <end position="176"/>
    </location>
</feature>
<reference evidence="8" key="1">
    <citation type="journal article" date="2019" name="Beilstein J. Org. Chem.">
        <title>Nanangenines: drimane sesquiterpenoids as the dominant metabolite cohort of a novel Australian fungus, Aspergillus nanangensis.</title>
        <authorList>
            <person name="Lacey H.J."/>
            <person name="Gilchrist C.L.M."/>
            <person name="Crombie A."/>
            <person name="Kalaitzis J.A."/>
            <person name="Vuong D."/>
            <person name="Rutledge P.J."/>
            <person name="Turner P."/>
            <person name="Pitt J.I."/>
            <person name="Lacey E."/>
            <person name="Chooi Y.H."/>
            <person name="Piggott A.M."/>
        </authorList>
    </citation>
    <scope>NUCLEOTIDE SEQUENCE</scope>
    <source>
        <strain evidence="8">MST-FP2251</strain>
    </source>
</reference>
<comment type="similarity">
    <text evidence="2">Belongs to the major facilitator superfamily.</text>
</comment>
<evidence type="ECO:0008006" key="10">
    <source>
        <dbReference type="Google" id="ProtNLM"/>
    </source>
</evidence>
<dbReference type="Pfam" id="PF07690">
    <property type="entry name" value="MFS_1"/>
    <property type="match status" value="1"/>
</dbReference>
<evidence type="ECO:0000256" key="5">
    <source>
        <dbReference type="ARBA" id="ARBA00022989"/>
    </source>
</evidence>
<dbReference type="Gene3D" id="1.20.1250.20">
    <property type="entry name" value="MFS general substrate transporter like domains"/>
    <property type="match status" value="2"/>
</dbReference>
<feature type="transmembrane region" description="Helical" evidence="7">
    <location>
        <begin position="122"/>
        <end position="142"/>
    </location>
</feature>
<evidence type="ECO:0000256" key="3">
    <source>
        <dbReference type="ARBA" id="ARBA00022448"/>
    </source>
</evidence>
<protein>
    <recommendedName>
        <fullName evidence="10">Major facilitator superfamily (MFS) profile domain-containing protein</fullName>
    </recommendedName>
</protein>
<keyword evidence="4 7" id="KW-0812">Transmembrane</keyword>
<feature type="transmembrane region" description="Helical" evidence="7">
    <location>
        <begin position="87"/>
        <end position="110"/>
    </location>
</feature>
<dbReference type="SUPFAM" id="SSF103473">
    <property type="entry name" value="MFS general substrate transporter"/>
    <property type="match status" value="1"/>
</dbReference>
<keyword evidence="6 7" id="KW-0472">Membrane</keyword>
<dbReference type="PANTHER" id="PTHR43791:SF67">
    <property type="entry name" value="TRANSPORTER, PUTATIVE (AFU_ORTHOLOGUE AFUA_3G04010)-RELATED"/>
    <property type="match status" value="1"/>
</dbReference>
<feature type="transmembrane region" description="Helical" evidence="7">
    <location>
        <begin position="268"/>
        <end position="290"/>
    </location>
</feature>
<dbReference type="Proteomes" id="UP001194746">
    <property type="component" value="Unassembled WGS sequence"/>
</dbReference>
<gene>
    <name evidence="8" type="ORF">FE257_002293</name>
</gene>
<evidence type="ECO:0000313" key="8">
    <source>
        <dbReference type="EMBL" id="KAF9884121.1"/>
    </source>
</evidence>
<comment type="subcellular location">
    <subcellularLocation>
        <location evidence="1">Membrane</location>
        <topology evidence="1">Multi-pass membrane protein</topology>
    </subcellularLocation>
</comment>
<evidence type="ECO:0000256" key="2">
    <source>
        <dbReference type="ARBA" id="ARBA00008335"/>
    </source>
</evidence>
<dbReference type="AlphaFoldDB" id="A0AAD4CCX2"/>
<feature type="transmembrane region" description="Helical" evidence="7">
    <location>
        <begin position="297"/>
        <end position="314"/>
    </location>
</feature>
<dbReference type="EMBL" id="VCAU01000133">
    <property type="protein sequence ID" value="KAF9884121.1"/>
    <property type="molecule type" value="Genomic_DNA"/>
</dbReference>
<comment type="caution">
    <text evidence="8">The sequence shown here is derived from an EMBL/GenBank/DDBJ whole genome shotgun (WGS) entry which is preliminary data.</text>
</comment>
<reference evidence="8" key="2">
    <citation type="submission" date="2020-02" db="EMBL/GenBank/DDBJ databases">
        <authorList>
            <person name="Gilchrist C.L.M."/>
            <person name="Chooi Y.-H."/>
        </authorList>
    </citation>
    <scope>NUCLEOTIDE SEQUENCE</scope>
    <source>
        <strain evidence="8">MST-FP2251</strain>
    </source>
</reference>
<dbReference type="PANTHER" id="PTHR43791">
    <property type="entry name" value="PERMEASE-RELATED"/>
    <property type="match status" value="1"/>
</dbReference>
<feature type="transmembrane region" description="Helical" evidence="7">
    <location>
        <begin position="231"/>
        <end position="256"/>
    </location>
</feature>
<accession>A0AAD4CCX2</accession>
<feature type="transmembrane region" description="Helical" evidence="7">
    <location>
        <begin position="356"/>
        <end position="377"/>
    </location>
</feature>
<feature type="transmembrane region" description="Helical" evidence="7">
    <location>
        <begin position="389"/>
        <end position="411"/>
    </location>
</feature>
<dbReference type="GO" id="GO:0016020">
    <property type="term" value="C:membrane"/>
    <property type="evidence" value="ECO:0007669"/>
    <property type="project" value="UniProtKB-SubCell"/>
</dbReference>
<keyword evidence="3" id="KW-0813">Transport</keyword>
<evidence type="ECO:0000256" key="1">
    <source>
        <dbReference type="ARBA" id="ARBA00004141"/>
    </source>
</evidence>
<keyword evidence="9" id="KW-1185">Reference proteome</keyword>
<evidence type="ECO:0000256" key="7">
    <source>
        <dbReference type="SAM" id="Phobius"/>
    </source>
</evidence>
<evidence type="ECO:0000256" key="6">
    <source>
        <dbReference type="ARBA" id="ARBA00023136"/>
    </source>
</evidence>
<sequence length="440" mass="48734">MNSPKLQSEKIEDAKHPHSAMVDHHQADQLKLTRSILFKLDTRILPVLAILFLCSFLDRTNVGNAKILGLEDDLNITGHQYDIGLTVFYLTYVCAAEGGLLPGMVLYLSFFYRRGDLALRIGLFYTAASLSGAFGGLLARGLAEIGPRGGLEGWRWIMIIEGLLTFLCGCLSYFGLPNSLETASFLTPEERAFARERILLDNPSSHENALVDEQQGMVWSEVWRGILEPQVWLSASAYFAILSGLYSFGLFLPTIIEESGFAEDPNQVQLWTVIPYAVAAILTVVVAFVSDRLKLRGVVMLFTLPIAIIGYAAIANIEDAKVKYGMTFLMATGMYASVPCILVWNSNNSAGHYKRATTSALQLAIANCGGFVATFNYPNRDKPGYHRGHTIILGLLVFAWFMILANVLYCAKVNRDKKAGKYAKYAGYNDDRDPNFMMVL</sequence>
<dbReference type="InterPro" id="IPR036259">
    <property type="entry name" value="MFS_trans_sf"/>
</dbReference>
<dbReference type="GO" id="GO:0022857">
    <property type="term" value="F:transmembrane transporter activity"/>
    <property type="evidence" value="ECO:0007669"/>
    <property type="project" value="InterPro"/>
</dbReference>
<keyword evidence="5 7" id="KW-1133">Transmembrane helix</keyword>
<proteinExistence type="inferred from homology"/>
<organism evidence="8 9">
    <name type="scientific">Aspergillus nanangensis</name>
    <dbReference type="NCBI Taxonomy" id="2582783"/>
    <lineage>
        <taxon>Eukaryota</taxon>
        <taxon>Fungi</taxon>
        <taxon>Dikarya</taxon>
        <taxon>Ascomycota</taxon>
        <taxon>Pezizomycotina</taxon>
        <taxon>Eurotiomycetes</taxon>
        <taxon>Eurotiomycetidae</taxon>
        <taxon>Eurotiales</taxon>
        <taxon>Aspergillaceae</taxon>
        <taxon>Aspergillus</taxon>
        <taxon>Aspergillus subgen. Circumdati</taxon>
    </lineage>
</organism>
<dbReference type="FunFam" id="1.20.1250.20:FF:000013">
    <property type="entry name" value="MFS general substrate transporter"/>
    <property type="match status" value="1"/>
</dbReference>
<feature type="transmembrane region" description="Helical" evidence="7">
    <location>
        <begin position="326"/>
        <end position="344"/>
    </location>
</feature>
<dbReference type="InterPro" id="IPR011701">
    <property type="entry name" value="MFS"/>
</dbReference>
<name>A0AAD4CCX2_ASPNN</name>
<evidence type="ECO:0000313" key="9">
    <source>
        <dbReference type="Proteomes" id="UP001194746"/>
    </source>
</evidence>
<evidence type="ECO:0000256" key="4">
    <source>
        <dbReference type="ARBA" id="ARBA00022692"/>
    </source>
</evidence>